<dbReference type="GO" id="GO:0016567">
    <property type="term" value="P:protein ubiquitination"/>
    <property type="evidence" value="ECO:0007669"/>
    <property type="project" value="UniProtKB-UniPathway"/>
</dbReference>
<reference evidence="4" key="1">
    <citation type="submission" date="2020-01" db="EMBL/GenBank/DDBJ databases">
        <authorList>
            <person name="Mishra B."/>
        </authorList>
    </citation>
    <scope>NUCLEOTIDE SEQUENCE [LARGE SCALE GENOMIC DNA]</scope>
</reference>
<comment type="caution">
    <text evidence="4">The sequence shown here is derived from an EMBL/GenBank/DDBJ whole genome shotgun (WGS) entry which is preliminary data.</text>
</comment>
<dbReference type="Pfam" id="PF00651">
    <property type="entry name" value="BTB"/>
    <property type="match status" value="1"/>
</dbReference>
<dbReference type="UniPathway" id="UPA00143"/>
<dbReference type="SUPFAM" id="SSF54695">
    <property type="entry name" value="POZ domain"/>
    <property type="match status" value="1"/>
</dbReference>
<dbReference type="Gene3D" id="1.25.40.420">
    <property type="match status" value="1"/>
</dbReference>
<gene>
    <name evidence="4" type="ORF">MERR_LOCUS724</name>
</gene>
<keyword evidence="5" id="KW-1185">Reference proteome</keyword>
<dbReference type="EMBL" id="CACVBM020000044">
    <property type="protein sequence ID" value="CAA7013490.1"/>
    <property type="molecule type" value="Genomic_DNA"/>
</dbReference>
<feature type="domain" description="BTB" evidence="3">
    <location>
        <begin position="3"/>
        <end position="62"/>
    </location>
</feature>
<dbReference type="InterPro" id="IPR011333">
    <property type="entry name" value="SKP1/BTB/POZ_sf"/>
</dbReference>
<organism evidence="4 5">
    <name type="scientific">Microthlaspi erraticum</name>
    <dbReference type="NCBI Taxonomy" id="1685480"/>
    <lineage>
        <taxon>Eukaryota</taxon>
        <taxon>Viridiplantae</taxon>
        <taxon>Streptophyta</taxon>
        <taxon>Embryophyta</taxon>
        <taxon>Tracheophyta</taxon>
        <taxon>Spermatophyta</taxon>
        <taxon>Magnoliopsida</taxon>
        <taxon>eudicotyledons</taxon>
        <taxon>Gunneridae</taxon>
        <taxon>Pentapetalae</taxon>
        <taxon>rosids</taxon>
        <taxon>malvids</taxon>
        <taxon>Brassicales</taxon>
        <taxon>Brassicaceae</taxon>
        <taxon>Coluteocarpeae</taxon>
        <taxon>Microthlaspi</taxon>
    </lineage>
</organism>
<proteinExistence type="predicted"/>
<dbReference type="Gene3D" id="3.30.710.10">
    <property type="entry name" value="Potassium Channel Kv1.1, Chain A"/>
    <property type="match status" value="1"/>
</dbReference>
<sequence>MSKETVTLSEMTREELETFLEFLYKGSLPDAKLVQHHRSLYLSAHKYEIPYLQDLCRKELISTIDVSNVFHKLDLAKKYSDKILEAAVSWFIESHVVEVAFSSKFESFVESYPALAVETFRVHMMVRRLSKILDDNGLRKESISSSISNAVLKHSESDKRCIGGNGNINM</sequence>
<dbReference type="InterPro" id="IPR044784">
    <property type="entry name" value="At1g01640-like"/>
</dbReference>
<dbReference type="AlphaFoldDB" id="A0A6D2HGL7"/>
<dbReference type="PANTHER" id="PTHR47274:SF6">
    <property type="entry name" value="GENOME ASSEMBLY, CHROMOSOME: A04"/>
    <property type="match status" value="1"/>
</dbReference>
<dbReference type="Proteomes" id="UP000467841">
    <property type="component" value="Unassembled WGS sequence"/>
</dbReference>
<comment type="pathway">
    <text evidence="2">Protein modification; protein ubiquitination.</text>
</comment>
<evidence type="ECO:0000313" key="4">
    <source>
        <dbReference type="EMBL" id="CAA7013490.1"/>
    </source>
</evidence>
<comment type="function">
    <text evidence="1">May act as a substrate-specific adapter of an E3 ubiquitin-protein ligase complex (CUL3-RBX1-BTB) which mediates the ubiquitination and subsequent proteasomal degradation of target proteins.</text>
</comment>
<evidence type="ECO:0000313" key="5">
    <source>
        <dbReference type="Proteomes" id="UP000467841"/>
    </source>
</evidence>
<dbReference type="OrthoDB" id="6359943at2759"/>
<dbReference type="InterPro" id="IPR000210">
    <property type="entry name" value="BTB/POZ_dom"/>
</dbReference>
<evidence type="ECO:0000259" key="3">
    <source>
        <dbReference type="Pfam" id="PF00651"/>
    </source>
</evidence>
<dbReference type="PANTHER" id="PTHR47274">
    <property type="entry name" value="BTB/POZ DOMAIN CONTAINING PROTEIN, EXPRESSED-RELATED"/>
    <property type="match status" value="1"/>
</dbReference>
<name>A0A6D2HGL7_9BRAS</name>
<evidence type="ECO:0000256" key="1">
    <source>
        <dbReference type="ARBA" id="ARBA00002668"/>
    </source>
</evidence>
<protein>
    <recommendedName>
        <fullName evidence="3">BTB domain-containing protein</fullName>
    </recommendedName>
</protein>
<evidence type="ECO:0000256" key="2">
    <source>
        <dbReference type="ARBA" id="ARBA00004906"/>
    </source>
</evidence>
<accession>A0A6D2HGL7</accession>